<organism evidence="3 4">
    <name type="scientific">Paenibacillus methanolicus</name>
    <dbReference type="NCBI Taxonomy" id="582686"/>
    <lineage>
        <taxon>Bacteria</taxon>
        <taxon>Bacillati</taxon>
        <taxon>Bacillota</taxon>
        <taxon>Bacilli</taxon>
        <taxon>Bacillales</taxon>
        <taxon>Paenibacillaceae</taxon>
        <taxon>Paenibacillus</taxon>
    </lineage>
</organism>
<feature type="domain" description="Glycosyl transferase family 1" evidence="1">
    <location>
        <begin position="178"/>
        <end position="343"/>
    </location>
</feature>
<dbReference type="InterPro" id="IPR028098">
    <property type="entry name" value="Glyco_trans_4-like_N"/>
</dbReference>
<name>A0A5S5C8P5_9BACL</name>
<dbReference type="PANTHER" id="PTHR45947:SF3">
    <property type="entry name" value="SULFOQUINOVOSYL TRANSFERASE SQD2"/>
    <property type="match status" value="1"/>
</dbReference>
<dbReference type="Pfam" id="PF13439">
    <property type="entry name" value="Glyco_transf_4"/>
    <property type="match status" value="1"/>
</dbReference>
<reference evidence="3 4" key="1">
    <citation type="submission" date="2019-07" db="EMBL/GenBank/DDBJ databases">
        <title>Genomic Encyclopedia of Type Strains, Phase III (KMG-III): the genomes of soil and plant-associated and newly described type strains.</title>
        <authorList>
            <person name="Whitman W."/>
        </authorList>
    </citation>
    <scope>NUCLEOTIDE SEQUENCE [LARGE SCALE GENOMIC DNA]</scope>
    <source>
        <strain evidence="3 4">BL24</strain>
    </source>
</reference>
<dbReference type="Pfam" id="PF00534">
    <property type="entry name" value="Glycos_transf_1"/>
    <property type="match status" value="1"/>
</dbReference>
<sequence>MCLRVLHFVGSMDCGGQETMIMNFYRNIDRSKVQFDFVVNDGGPYFYEEEIKTLGGNMHRVAPKGRTFVKNLLSIKKVIADGGYNIVHLHTSHAISVINLLLFRLAGVKVIIAHSHTNFGTHVFIHRMIRPLIKYVANHYFACSDEAGTWLFGKQLADLKILKNSIDSQHFTYSEQKRKEIRQKLGIDSKFVVGHIGRLTRAKNHFFILETFKEIYNKNNNAILLLCGEGELKEQLLEKTEQLGLARAVFFLGLRSDTAELLQSMDVFLFPSLYEGLGIAAIEAQAAGLKVIASENVPRIVKITNLVDFISLKQPPETWADAAIRAIGRERPNTHEDIVKAGYDVKDSATWLENFYITANSN</sequence>
<dbReference type="InterPro" id="IPR050194">
    <property type="entry name" value="Glycosyltransferase_grp1"/>
</dbReference>
<dbReference type="OrthoDB" id="9804196at2"/>
<evidence type="ECO:0000259" key="2">
    <source>
        <dbReference type="Pfam" id="PF13439"/>
    </source>
</evidence>
<dbReference type="SUPFAM" id="SSF53756">
    <property type="entry name" value="UDP-Glycosyltransferase/glycogen phosphorylase"/>
    <property type="match status" value="1"/>
</dbReference>
<evidence type="ECO:0000313" key="3">
    <source>
        <dbReference type="EMBL" id="TYP75667.1"/>
    </source>
</evidence>
<dbReference type="Proteomes" id="UP000323257">
    <property type="component" value="Unassembled WGS sequence"/>
</dbReference>
<accession>A0A5S5C8P5</accession>
<dbReference type="GO" id="GO:0016757">
    <property type="term" value="F:glycosyltransferase activity"/>
    <property type="evidence" value="ECO:0007669"/>
    <property type="project" value="InterPro"/>
</dbReference>
<dbReference type="EMBL" id="VNHS01000004">
    <property type="protein sequence ID" value="TYP75667.1"/>
    <property type="molecule type" value="Genomic_DNA"/>
</dbReference>
<keyword evidence="4" id="KW-1185">Reference proteome</keyword>
<dbReference type="InterPro" id="IPR001296">
    <property type="entry name" value="Glyco_trans_1"/>
</dbReference>
<protein>
    <submittedName>
        <fullName evidence="3">Glycosyltransferase involved in cell wall biosynthesis</fullName>
    </submittedName>
</protein>
<feature type="domain" description="Glycosyltransferase subfamily 4-like N-terminal" evidence="2">
    <location>
        <begin position="15"/>
        <end position="167"/>
    </location>
</feature>
<comment type="caution">
    <text evidence="3">The sequence shown here is derived from an EMBL/GenBank/DDBJ whole genome shotgun (WGS) entry which is preliminary data.</text>
</comment>
<evidence type="ECO:0000313" key="4">
    <source>
        <dbReference type="Proteomes" id="UP000323257"/>
    </source>
</evidence>
<dbReference type="CDD" id="cd03812">
    <property type="entry name" value="GT4_CapH-like"/>
    <property type="match status" value="1"/>
</dbReference>
<dbReference type="Gene3D" id="3.40.50.2000">
    <property type="entry name" value="Glycogen Phosphorylase B"/>
    <property type="match status" value="2"/>
</dbReference>
<keyword evidence="3" id="KW-0808">Transferase</keyword>
<dbReference type="RefSeq" id="WP_148929584.1">
    <property type="nucleotide sequence ID" value="NZ_VNHS01000004.1"/>
</dbReference>
<dbReference type="AlphaFoldDB" id="A0A5S5C8P5"/>
<dbReference type="PANTHER" id="PTHR45947">
    <property type="entry name" value="SULFOQUINOVOSYL TRANSFERASE SQD2"/>
    <property type="match status" value="1"/>
</dbReference>
<gene>
    <name evidence="3" type="ORF">BCM02_104348</name>
</gene>
<proteinExistence type="predicted"/>
<evidence type="ECO:0000259" key="1">
    <source>
        <dbReference type="Pfam" id="PF00534"/>
    </source>
</evidence>